<comment type="caution">
    <text evidence="18">The sequence shown here is derived from an EMBL/GenBank/DDBJ whole genome shotgun (WGS) entry which is preliminary data.</text>
</comment>
<keyword evidence="4 15" id="KW-0227">DNA damage</keyword>
<dbReference type="EMBL" id="BAAACW010000124">
    <property type="protein sequence ID" value="GAA0367395.1"/>
    <property type="molecule type" value="Genomic_DNA"/>
</dbReference>
<evidence type="ECO:0000256" key="3">
    <source>
        <dbReference type="ARBA" id="ARBA00022741"/>
    </source>
</evidence>
<evidence type="ECO:0000256" key="1">
    <source>
        <dbReference type="ARBA" id="ARBA00007504"/>
    </source>
</evidence>
<dbReference type="Proteomes" id="UP001501166">
    <property type="component" value="Unassembled WGS sequence"/>
</dbReference>
<dbReference type="InterPro" id="IPR004609">
    <property type="entry name" value="ATP-dep_DNA_helicase_RecG"/>
</dbReference>
<dbReference type="CDD" id="cd04488">
    <property type="entry name" value="RecG_wedge_OBF"/>
    <property type="match status" value="1"/>
</dbReference>
<dbReference type="InterPro" id="IPR045562">
    <property type="entry name" value="RecG_dom3_C"/>
</dbReference>
<dbReference type="PROSITE" id="PS51192">
    <property type="entry name" value="HELICASE_ATP_BIND_1"/>
    <property type="match status" value="1"/>
</dbReference>
<dbReference type="PROSITE" id="PS51194">
    <property type="entry name" value="HELICASE_CTER"/>
    <property type="match status" value="1"/>
</dbReference>
<evidence type="ECO:0000256" key="15">
    <source>
        <dbReference type="RuleBase" id="RU363016"/>
    </source>
</evidence>
<dbReference type="Pfam" id="PF00270">
    <property type="entry name" value="DEAD"/>
    <property type="match status" value="1"/>
</dbReference>
<dbReference type="PANTHER" id="PTHR47964:SF1">
    <property type="entry name" value="ATP-DEPENDENT DNA HELICASE HOMOLOG RECG, CHLOROPLASTIC"/>
    <property type="match status" value="1"/>
</dbReference>
<evidence type="ECO:0000313" key="18">
    <source>
        <dbReference type="EMBL" id="GAA0367395.1"/>
    </source>
</evidence>
<dbReference type="NCBIfam" id="NF008165">
    <property type="entry name" value="PRK10917.1-3"/>
    <property type="match status" value="1"/>
</dbReference>
<feature type="domain" description="Helicase C-terminal" evidence="17">
    <location>
        <begin position="450"/>
        <end position="610"/>
    </location>
</feature>
<dbReference type="InterPro" id="IPR014001">
    <property type="entry name" value="Helicase_ATP-bd"/>
</dbReference>
<dbReference type="InterPro" id="IPR033454">
    <property type="entry name" value="RecG_wedge"/>
</dbReference>
<evidence type="ECO:0000256" key="5">
    <source>
        <dbReference type="ARBA" id="ARBA00022801"/>
    </source>
</evidence>
<dbReference type="Pfam" id="PF19833">
    <property type="entry name" value="RecG_dom3_C"/>
    <property type="match status" value="1"/>
</dbReference>
<dbReference type="InterPro" id="IPR047112">
    <property type="entry name" value="RecG/Mfd"/>
</dbReference>
<dbReference type="InterPro" id="IPR012340">
    <property type="entry name" value="NA-bd_OB-fold"/>
</dbReference>
<reference evidence="18 19" key="1">
    <citation type="journal article" date="2019" name="Int. J. Syst. Evol. Microbiol.">
        <title>The Global Catalogue of Microorganisms (GCM) 10K type strain sequencing project: providing services to taxonomists for standard genome sequencing and annotation.</title>
        <authorList>
            <consortium name="The Broad Institute Genomics Platform"/>
            <consortium name="The Broad Institute Genome Sequencing Center for Infectious Disease"/>
            <person name="Wu L."/>
            <person name="Ma J."/>
        </authorList>
    </citation>
    <scope>NUCLEOTIDE SEQUENCE [LARGE SCALE GENOMIC DNA]</scope>
    <source>
        <strain evidence="18 19">JCM 12662</strain>
    </source>
</reference>
<dbReference type="InterPro" id="IPR001650">
    <property type="entry name" value="Helicase_C-like"/>
</dbReference>
<evidence type="ECO:0000256" key="10">
    <source>
        <dbReference type="ARBA" id="ARBA00023204"/>
    </source>
</evidence>
<keyword evidence="5 15" id="KW-0378">Hydrolase</keyword>
<evidence type="ECO:0000256" key="14">
    <source>
        <dbReference type="ARBA" id="ARBA00048988"/>
    </source>
</evidence>
<dbReference type="NCBIfam" id="NF008168">
    <property type="entry name" value="PRK10917.2-2"/>
    <property type="match status" value="1"/>
</dbReference>
<dbReference type="SMART" id="SM00490">
    <property type="entry name" value="HELICc"/>
    <property type="match status" value="1"/>
</dbReference>
<dbReference type="SUPFAM" id="SSF52540">
    <property type="entry name" value="P-loop containing nucleoside triphosphate hydrolases"/>
    <property type="match status" value="2"/>
</dbReference>
<evidence type="ECO:0000256" key="7">
    <source>
        <dbReference type="ARBA" id="ARBA00022840"/>
    </source>
</evidence>
<protein>
    <recommendedName>
        <fullName evidence="2 15">ATP-dependent DNA helicase RecG</fullName>
        <ecNumber evidence="13 15">5.6.2.4</ecNumber>
    </recommendedName>
</protein>
<dbReference type="Gene3D" id="2.40.50.140">
    <property type="entry name" value="Nucleic acid-binding proteins"/>
    <property type="match status" value="1"/>
</dbReference>
<dbReference type="Pfam" id="PF00271">
    <property type="entry name" value="Helicase_C"/>
    <property type="match status" value="1"/>
</dbReference>
<dbReference type="InterPro" id="IPR027417">
    <property type="entry name" value="P-loop_NTPase"/>
</dbReference>
<dbReference type="EC" id="5.6.2.4" evidence="13 15"/>
<feature type="domain" description="Helicase ATP-binding" evidence="16">
    <location>
        <begin position="270"/>
        <end position="431"/>
    </location>
</feature>
<evidence type="ECO:0000313" key="19">
    <source>
        <dbReference type="Proteomes" id="UP001501166"/>
    </source>
</evidence>
<evidence type="ECO:0000256" key="11">
    <source>
        <dbReference type="ARBA" id="ARBA00023235"/>
    </source>
</evidence>
<comment type="catalytic activity">
    <reaction evidence="12 15">
        <text>Couples ATP hydrolysis with the unwinding of duplex DNA by translocating in the 3'-5' direction.</text>
        <dbReference type="EC" id="5.6.2.4"/>
    </reaction>
</comment>
<dbReference type="CDD" id="cd17992">
    <property type="entry name" value="DEXHc_RecG"/>
    <property type="match status" value="1"/>
</dbReference>
<comment type="function">
    <text evidence="15">Plays a critical role in recombination and DNA repair. Helps process Holliday junction intermediates to mature products by catalyzing branch migration. Has replication fork regression activity, unwinds stalled or blocked replication forks to make a HJ that can be resolved. Has a DNA unwinding activity characteristic of a DNA helicase with 3'-5' polarity.</text>
</comment>
<dbReference type="SUPFAM" id="SSF50249">
    <property type="entry name" value="Nucleic acid-binding proteins"/>
    <property type="match status" value="1"/>
</dbReference>
<keyword evidence="8" id="KW-0238">DNA-binding</keyword>
<keyword evidence="9 15" id="KW-0233">DNA recombination</keyword>
<keyword evidence="7 15" id="KW-0067">ATP-binding</keyword>
<evidence type="ECO:0000256" key="6">
    <source>
        <dbReference type="ARBA" id="ARBA00022806"/>
    </source>
</evidence>
<dbReference type="NCBIfam" id="TIGR00643">
    <property type="entry name" value="recG"/>
    <property type="match status" value="1"/>
</dbReference>
<evidence type="ECO:0000256" key="12">
    <source>
        <dbReference type="ARBA" id="ARBA00034617"/>
    </source>
</evidence>
<dbReference type="RefSeq" id="WP_343756110.1">
    <property type="nucleotide sequence ID" value="NZ_BAAACW010000124.1"/>
</dbReference>
<proteinExistence type="inferred from homology"/>
<evidence type="ECO:0000256" key="9">
    <source>
        <dbReference type="ARBA" id="ARBA00023172"/>
    </source>
</evidence>
<keyword evidence="10 15" id="KW-0234">DNA repair</keyword>
<keyword evidence="11" id="KW-0413">Isomerase</keyword>
<name>A0ABN0XM38_9LACT</name>
<dbReference type="CDD" id="cd18811">
    <property type="entry name" value="SF2_C_RecG"/>
    <property type="match status" value="1"/>
</dbReference>
<evidence type="ECO:0000256" key="4">
    <source>
        <dbReference type="ARBA" id="ARBA00022763"/>
    </source>
</evidence>
<dbReference type="InterPro" id="IPR011545">
    <property type="entry name" value="DEAD/DEAH_box_helicase_dom"/>
</dbReference>
<dbReference type="SMART" id="SM00487">
    <property type="entry name" value="DEXDc"/>
    <property type="match status" value="1"/>
</dbReference>
<evidence type="ECO:0000259" key="17">
    <source>
        <dbReference type="PROSITE" id="PS51194"/>
    </source>
</evidence>
<organism evidence="18 19">
    <name type="scientific">Alkalibacterium iburiense</name>
    <dbReference type="NCBI Taxonomy" id="290589"/>
    <lineage>
        <taxon>Bacteria</taxon>
        <taxon>Bacillati</taxon>
        <taxon>Bacillota</taxon>
        <taxon>Bacilli</taxon>
        <taxon>Lactobacillales</taxon>
        <taxon>Carnobacteriaceae</taxon>
        <taxon>Alkalibacterium</taxon>
    </lineage>
</organism>
<accession>A0ABN0XM38</accession>
<evidence type="ECO:0000256" key="8">
    <source>
        <dbReference type="ARBA" id="ARBA00023125"/>
    </source>
</evidence>
<gene>
    <name evidence="18" type="primary">recG</name>
    <name evidence="18" type="ORF">GCM10008932_19170</name>
</gene>
<keyword evidence="6 15" id="KW-0347">Helicase</keyword>
<comment type="similarity">
    <text evidence="1 15">Belongs to the helicase family. RecG subfamily.</text>
</comment>
<evidence type="ECO:0000256" key="2">
    <source>
        <dbReference type="ARBA" id="ARBA00017846"/>
    </source>
</evidence>
<dbReference type="GO" id="GO:0004386">
    <property type="term" value="F:helicase activity"/>
    <property type="evidence" value="ECO:0007669"/>
    <property type="project" value="UniProtKB-KW"/>
</dbReference>
<dbReference type="PANTHER" id="PTHR47964">
    <property type="entry name" value="ATP-DEPENDENT DNA HELICASE HOMOLOG RECG, CHLOROPLASTIC"/>
    <property type="match status" value="1"/>
</dbReference>
<keyword evidence="19" id="KW-1185">Reference proteome</keyword>
<dbReference type="Pfam" id="PF17191">
    <property type="entry name" value="RecG_wedge"/>
    <property type="match status" value="1"/>
</dbReference>
<sequence length="680" mass="76982">MSLSINDSVSTLSGVGDKRVEALADLGIHTIMDLLTHYPFRYEDLTVKSIEDIEENEKVVLEGPAISEGVVTHFGRRKNRLTFRMNCEHVIVSVVFFNQPYLKNQIEAGKEIQVFGRWDSVRKQLNGIKLLSSNQEGQDREAIYPSNKYIKQGTILKLIRQAWDIYASYIPENIPKDWIEKYSILSLKDTIYYMHFPKNEEELEKAKYSVVFREFFIYQLRLGWMKKQAKLFQKGASIDYDVNQLKDFFASLPYELTSAQKRVVNEVCRDLKSPYQMFRLLQGDVGSGKTVVAASAMLAAKSAGKQSALMAPTEILASQHKKSLDEMFKDTPITIELLTGSTKKKERDAILLGLQTGSIDGVVGTHALIQEDVEFNSLALVITDEQHRFGVNQRKTLREKGLNPDVLFMTATPIPRTLSITAYGEMDVSVIDEMPKGRKPVSTYWIRPKHFDRMAAFVEKELAKGHQTYVISPLIEESEMMDLENATALYQTYQELLGSRYTVGLLHGKMHPTEKEEIMSRFEANEIQVLISTTVIEVGVNVPNATLMVIHDADRFGLAQLHQLRGRVGRGSQESYCILIANPKGEKGAERMKILTETTDGFVLSQKDLEMRGQGDLFGRKQSGIPEFKIADIVEDFPILETAREAAGSLLNQKTFFTSEEYTLLREEVGIEKGQVLILD</sequence>
<evidence type="ECO:0000259" key="16">
    <source>
        <dbReference type="PROSITE" id="PS51192"/>
    </source>
</evidence>
<keyword evidence="3 15" id="KW-0547">Nucleotide-binding</keyword>
<comment type="catalytic activity">
    <reaction evidence="14 15">
        <text>ATP + H2O = ADP + phosphate + H(+)</text>
        <dbReference type="Rhea" id="RHEA:13065"/>
        <dbReference type="ChEBI" id="CHEBI:15377"/>
        <dbReference type="ChEBI" id="CHEBI:15378"/>
        <dbReference type="ChEBI" id="CHEBI:30616"/>
        <dbReference type="ChEBI" id="CHEBI:43474"/>
        <dbReference type="ChEBI" id="CHEBI:456216"/>
        <dbReference type="EC" id="5.6.2.4"/>
    </reaction>
</comment>
<dbReference type="Gene3D" id="3.40.50.300">
    <property type="entry name" value="P-loop containing nucleotide triphosphate hydrolases"/>
    <property type="match status" value="2"/>
</dbReference>
<evidence type="ECO:0000256" key="13">
    <source>
        <dbReference type="ARBA" id="ARBA00034808"/>
    </source>
</evidence>